<evidence type="ECO:0000259" key="4">
    <source>
        <dbReference type="PROSITE" id="PS51371"/>
    </source>
</evidence>
<reference evidence="5 6" key="1">
    <citation type="submission" date="2019-07" db="EMBL/GenBank/DDBJ databases">
        <title>Whole genome shotgun sequence of Halomonas halophila NBRC 102604.</title>
        <authorList>
            <person name="Hosoyama A."/>
            <person name="Uohara A."/>
            <person name="Ohji S."/>
            <person name="Ichikawa N."/>
        </authorList>
    </citation>
    <scope>NUCLEOTIDE SEQUENCE [LARGE SCALE GENOMIC DNA]</scope>
    <source>
        <strain evidence="5 6">NBRC 102604</strain>
    </source>
</reference>
<proteinExistence type="predicted"/>
<dbReference type="CDD" id="cd01948">
    <property type="entry name" value="EAL"/>
    <property type="match status" value="1"/>
</dbReference>
<dbReference type="EMBL" id="BJUS01000044">
    <property type="protein sequence ID" value="GEK74424.1"/>
    <property type="molecule type" value="Genomic_DNA"/>
</dbReference>
<dbReference type="SUPFAM" id="SSF54631">
    <property type="entry name" value="CBS-domain pair"/>
    <property type="match status" value="1"/>
</dbReference>
<dbReference type="Pfam" id="PF00563">
    <property type="entry name" value="EAL"/>
    <property type="match status" value="1"/>
</dbReference>
<dbReference type="PANTHER" id="PTHR33121">
    <property type="entry name" value="CYCLIC DI-GMP PHOSPHODIESTERASE PDEF"/>
    <property type="match status" value="1"/>
</dbReference>
<evidence type="ECO:0000256" key="1">
    <source>
        <dbReference type="PROSITE-ProRule" id="PRU00703"/>
    </source>
</evidence>
<dbReference type="Gene3D" id="3.10.580.10">
    <property type="entry name" value="CBS-domain"/>
    <property type="match status" value="1"/>
</dbReference>
<dbReference type="PROSITE" id="PS50883">
    <property type="entry name" value="EAL"/>
    <property type="match status" value="1"/>
</dbReference>
<dbReference type="SUPFAM" id="SSF55073">
    <property type="entry name" value="Nucleotide cyclase"/>
    <property type="match status" value="1"/>
</dbReference>
<dbReference type="RefSeq" id="WP_146910087.1">
    <property type="nucleotide sequence ID" value="NZ_BJUS01000044.1"/>
</dbReference>
<dbReference type="Pfam" id="PF00990">
    <property type="entry name" value="GGDEF"/>
    <property type="match status" value="1"/>
</dbReference>
<evidence type="ECO:0000259" key="2">
    <source>
        <dbReference type="PROSITE" id="PS50883"/>
    </source>
</evidence>
<dbReference type="InterPro" id="IPR043128">
    <property type="entry name" value="Rev_trsase/Diguanyl_cyclase"/>
</dbReference>
<feature type="domain" description="GGDEF" evidence="3">
    <location>
        <begin position="439"/>
        <end position="589"/>
    </location>
</feature>
<dbReference type="CDD" id="cd01949">
    <property type="entry name" value="GGDEF"/>
    <property type="match status" value="1"/>
</dbReference>
<evidence type="ECO:0000259" key="3">
    <source>
        <dbReference type="PROSITE" id="PS50887"/>
    </source>
</evidence>
<keyword evidence="6" id="KW-1185">Reference proteome</keyword>
<dbReference type="SMART" id="SM00267">
    <property type="entry name" value="GGDEF"/>
    <property type="match status" value="1"/>
</dbReference>
<dbReference type="SUPFAM" id="SSF141868">
    <property type="entry name" value="EAL domain-like"/>
    <property type="match status" value="1"/>
</dbReference>
<dbReference type="InterPro" id="IPR001633">
    <property type="entry name" value="EAL_dom"/>
</dbReference>
<comment type="caution">
    <text evidence="5">The sequence shown here is derived from an EMBL/GenBank/DDBJ whole genome shotgun (WGS) entry which is preliminary data.</text>
</comment>
<feature type="domain" description="EAL" evidence="2">
    <location>
        <begin position="17"/>
        <end position="267"/>
    </location>
</feature>
<organism evidence="5 6">
    <name type="scientific">Halomonas halophila</name>
    <dbReference type="NCBI Taxonomy" id="29573"/>
    <lineage>
        <taxon>Bacteria</taxon>
        <taxon>Pseudomonadati</taxon>
        <taxon>Pseudomonadota</taxon>
        <taxon>Gammaproteobacteria</taxon>
        <taxon>Oceanospirillales</taxon>
        <taxon>Halomonadaceae</taxon>
        <taxon>Halomonas</taxon>
    </lineage>
</organism>
<dbReference type="InterPro" id="IPR046342">
    <property type="entry name" value="CBS_dom_sf"/>
</dbReference>
<feature type="domain" description="CBS" evidence="4">
    <location>
        <begin position="281"/>
        <end position="341"/>
    </location>
</feature>
<dbReference type="InterPro" id="IPR000644">
    <property type="entry name" value="CBS_dom"/>
</dbReference>
<dbReference type="SMART" id="SM00052">
    <property type="entry name" value="EAL"/>
    <property type="match status" value="1"/>
</dbReference>
<keyword evidence="1" id="KW-0129">CBS domain</keyword>
<sequence>MQDDHDVSAAVSEHRVTAEQVDELARILDEGAITPLFQPIVDAGCQGIFGYEALARGPAGSPLHSPVALFDCARETGRLLELDLLCRRRAIEAFARCGLPGRLFLNVMPASLLERDFREGLTRAYLDGVGLSPERVVIELTEHLPIHDYALMRQAVDHYRRMGFQVALDDLGAGYSSLRHWAELRPDFVKIDRHFAQGIDHDPGKRQFLTSLLEVSRSLGCQVIAEGIETEGEQRCLWEMNCTLMQGYHFARPAAKPPTRLEPSLPARREVSGSFGTTAAMLCRHLAPVRQGTRVPEVVERFRHDPELRCLAVLDDGDRPVGVVRQHEFLGVFANPFSHSLHARRAIDELMDRRMLVAEASMPLEALSRRVTESAKGSRDDFVVVDDDGRYRGLGQIVDLLREITALQVRAARQANPLTGLPGNEAIHDTLAARLARGEAFVAVYADLDAFKAYNDVYGYARGDQVILALARMLQEESGDDGFVGHVGGDDFMLVLGEATAKSRCEAILARFAHFAPQFYSLEHREAGGFDGHDREGRARFVPLMSLSLAYHAVAPGAERTAMDIGNVLAELKAEAKRQPGNSLFVDRRQGRAGLDCRPDETLR</sequence>
<dbReference type="Pfam" id="PF00571">
    <property type="entry name" value="CBS"/>
    <property type="match status" value="1"/>
</dbReference>
<dbReference type="InterPro" id="IPR035919">
    <property type="entry name" value="EAL_sf"/>
</dbReference>
<evidence type="ECO:0000313" key="6">
    <source>
        <dbReference type="Proteomes" id="UP000321121"/>
    </source>
</evidence>
<protein>
    <submittedName>
        <fullName evidence="5">GGDEF domain-containing protein</fullName>
    </submittedName>
</protein>
<dbReference type="Proteomes" id="UP000321121">
    <property type="component" value="Unassembled WGS sequence"/>
</dbReference>
<name>A0ABQ0U7C7_9GAMM</name>
<dbReference type="PANTHER" id="PTHR33121:SF76">
    <property type="entry name" value="SIGNALING PROTEIN"/>
    <property type="match status" value="1"/>
</dbReference>
<dbReference type="InterPro" id="IPR029787">
    <property type="entry name" value="Nucleotide_cyclase"/>
</dbReference>
<dbReference type="Gene3D" id="3.20.20.450">
    <property type="entry name" value="EAL domain"/>
    <property type="match status" value="1"/>
</dbReference>
<gene>
    <name evidence="5" type="ORF">HHA04nite_29680</name>
</gene>
<dbReference type="PROSITE" id="PS50887">
    <property type="entry name" value="GGDEF"/>
    <property type="match status" value="1"/>
</dbReference>
<dbReference type="PROSITE" id="PS51371">
    <property type="entry name" value="CBS"/>
    <property type="match status" value="1"/>
</dbReference>
<dbReference type="InterPro" id="IPR050706">
    <property type="entry name" value="Cyclic-di-GMP_PDE-like"/>
</dbReference>
<dbReference type="NCBIfam" id="TIGR00254">
    <property type="entry name" value="GGDEF"/>
    <property type="match status" value="1"/>
</dbReference>
<dbReference type="InterPro" id="IPR000160">
    <property type="entry name" value="GGDEF_dom"/>
</dbReference>
<accession>A0ABQ0U7C7</accession>
<evidence type="ECO:0000313" key="5">
    <source>
        <dbReference type="EMBL" id="GEK74424.1"/>
    </source>
</evidence>
<dbReference type="Gene3D" id="3.30.70.270">
    <property type="match status" value="1"/>
</dbReference>